<dbReference type="NCBIfam" id="TIGR00350">
    <property type="entry name" value="lytR_cpsA_psr"/>
    <property type="match status" value="1"/>
</dbReference>
<accession>A0A0B4CPE1</accession>
<evidence type="ECO:0000259" key="3">
    <source>
        <dbReference type="Pfam" id="PF03816"/>
    </source>
</evidence>
<proteinExistence type="inferred from homology"/>
<dbReference type="PANTHER" id="PTHR33392">
    <property type="entry name" value="POLYISOPRENYL-TEICHOIC ACID--PEPTIDOGLYCAN TEICHOIC ACID TRANSFERASE TAGU"/>
    <property type="match status" value="1"/>
</dbReference>
<dbReference type="InterPro" id="IPR050922">
    <property type="entry name" value="LytR/CpsA/Psr_CW_biosynth"/>
</dbReference>
<comment type="similarity">
    <text evidence="1">Belongs to the LytR/CpsA/Psr (LCP) family.</text>
</comment>
<name>A0A0B4CPE1_9MICO</name>
<organism evidence="4 5">
    <name type="scientific">Microbacterium hominis</name>
    <dbReference type="NCBI Taxonomy" id="162426"/>
    <lineage>
        <taxon>Bacteria</taxon>
        <taxon>Bacillati</taxon>
        <taxon>Actinomycetota</taxon>
        <taxon>Actinomycetes</taxon>
        <taxon>Micrococcales</taxon>
        <taxon>Microbacteriaceae</taxon>
        <taxon>Microbacterium</taxon>
    </lineage>
</organism>
<dbReference type="Proteomes" id="UP000031202">
    <property type="component" value="Unassembled WGS sequence"/>
</dbReference>
<dbReference type="PANTHER" id="PTHR33392:SF6">
    <property type="entry name" value="POLYISOPRENYL-TEICHOIC ACID--PEPTIDOGLYCAN TEICHOIC ACID TRANSFERASE TAGU"/>
    <property type="match status" value="1"/>
</dbReference>
<dbReference type="InterPro" id="IPR004474">
    <property type="entry name" value="LytR_CpsA_psr"/>
</dbReference>
<feature type="compositionally biased region" description="Polar residues" evidence="2">
    <location>
        <begin position="404"/>
        <end position="413"/>
    </location>
</feature>
<feature type="region of interest" description="Disordered" evidence="2">
    <location>
        <begin position="361"/>
        <end position="422"/>
    </location>
</feature>
<dbReference type="RefSeq" id="WP_039414466.1">
    <property type="nucleotide sequence ID" value="NZ_JWSZ01000008.1"/>
</dbReference>
<comment type="caution">
    <text evidence="4">The sequence shown here is derived from an EMBL/GenBank/DDBJ whole genome shotgun (WGS) entry which is preliminary data.</text>
</comment>
<dbReference type="EMBL" id="JWSZ01000008">
    <property type="protein sequence ID" value="KIC58312.1"/>
    <property type="molecule type" value="Genomic_DNA"/>
</dbReference>
<feature type="compositionally biased region" description="Low complexity" evidence="2">
    <location>
        <begin position="368"/>
        <end position="403"/>
    </location>
</feature>
<evidence type="ECO:0000313" key="4">
    <source>
        <dbReference type="EMBL" id="KIC58312.1"/>
    </source>
</evidence>
<evidence type="ECO:0000313" key="5">
    <source>
        <dbReference type="Proteomes" id="UP000031202"/>
    </source>
</evidence>
<evidence type="ECO:0000256" key="1">
    <source>
        <dbReference type="ARBA" id="ARBA00006068"/>
    </source>
</evidence>
<sequence>MSRPSRPVSRRVQIRRRRVTVGVLAVLAAAVIAVVAVVASDLNGIHRSDIAMPSASPGVAQNTGEVNILVMGLDSRVDQDGKPFPQEIYDAIHAEDESVGGYNTNVLMFIHIPANGGKAVGISIPRDDYVDYANAPDGVTKGKIKEDYGRTFQATYDELTGNGTDDATAYQRARDAARQAQIQTVSSFLGGVRIDHFVEVTMAAFYRVAQAVQPITVCLNRATADTFSGANFAAGMQQIDAAQAMAFVRQRRDTQYENVDLTDLDRTRRQQAFMISLAVKLKSAQTFTDFGAMRSLIDTAKQYVAIDQGFDLLSLASTAQRLAGGDITFQTLPVERFGTIDGESVNIVDQDKIAGIVRDLLNPPSPTAAPTDGATDAATDVPTDAPSDGADGSSPSPSGSPTPQSYTNSQQPMVSGAVPCVN</sequence>
<reference evidence="4 5" key="1">
    <citation type="submission" date="2014-12" db="EMBL/GenBank/DDBJ databases">
        <title>Genome sequencing of Microbacterium hominis TPW29.</title>
        <authorList>
            <person name="Tan P.W."/>
            <person name="Chan K.-G."/>
        </authorList>
    </citation>
    <scope>NUCLEOTIDE SEQUENCE [LARGE SCALE GENOMIC DNA]</scope>
    <source>
        <strain evidence="4 5">TPW29</strain>
    </source>
</reference>
<dbReference type="Pfam" id="PF03816">
    <property type="entry name" value="LytR_cpsA_psr"/>
    <property type="match status" value="1"/>
</dbReference>
<protein>
    <submittedName>
        <fullName evidence="4">LytR family transcriptional regulator</fullName>
    </submittedName>
</protein>
<dbReference type="AlphaFoldDB" id="A0A0B4CPE1"/>
<gene>
    <name evidence="4" type="ORF">RM52_06195</name>
</gene>
<feature type="domain" description="Cell envelope-related transcriptional attenuator" evidence="3">
    <location>
        <begin position="103"/>
        <end position="282"/>
    </location>
</feature>
<evidence type="ECO:0000256" key="2">
    <source>
        <dbReference type="SAM" id="MobiDB-lite"/>
    </source>
</evidence>
<dbReference type="Gene3D" id="3.40.630.190">
    <property type="entry name" value="LCP protein"/>
    <property type="match status" value="1"/>
</dbReference>